<feature type="binding site" evidence="22">
    <location>
        <position position="280"/>
    </location>
    <ligand>
        <name>Fe cation</name>
        <dbReference type="ChEBI" id="CHEBI:24875"/>
    </ligand>
</feature>
<evidence type="ECO:0000256" key="16">
    <source>
        <dbReference type="ARBA" id="ARBA00023034"/>
    </source>
</evidence>
<evidence type="ECO:0000256" key="1">
    <source>
        <dbReference type="ARBA" id="ARBA00004395"/>
    </source>
</evidence>
<dbReference type="PANTHER" id="PTHR11959">
    <property type="entry name" value="4-HYDROXYPHENYLPYRUVATE DIOXYGENASE"/>
    <property type="match status" value="1"/>
</dbReference>
<dbReference type="InterPro" id="IPR041735">
    <property type="entry name" value="4OHPhenylPyrv_dOase_C"/>
</dbReference>
<evidence type="ECO:0000256" key="14">
    <source>
        <dbReference type="ARBA" id="ARBA00023002"/>
    </source>
</evidence>
<dbReference type="Proteomes" id="UP000053676">
    <property type="component" value="Unassembled WGS sequence"/>
</dbReference>
<evidence type="ECO:0000256" key="11">
    <source>
        <dbReference type="ARBA" id="ARBA00022824"/>
    </source>
</evidence>
<comment type="catalytic activity">
    <reaction evidence="20">
        <text>3-(4-hydroxyphenyl)pyruvate + O2 = homogentisate + CO2</text>
        <dbReference type="Rhea" id="RHEA:16189"/>
        <dbReference type="ChEBI" id="CHEBI:15379"/>
        <dbReference type="ChEBI" id="CHEBI:16169"/>
        <dbReference type="ChEBI" id="CHEBI:16526"/>
        <dbReference type="ChEBI" id="CHEBI:36242"/>
        <dbReference type="EC" id="1.13.11.27"/>
    </reaction>
    <physiologicalReaction direction="left-to-right" evidence="20">
        <dbReference type="Rhea" id="RHEA:16190"/>
    </physiologicalReaction>
</comment>
<dbReference type="FunFam" id="3.10.180.10:FF:000022">
    <property type="entry name" value="4-hydroxyphenylpyruvate dioxygenase"/>
    <property type="match status" value="1"/>
</dbReference>
<keyword evidence="18" id="KW-0585">Phenylalanine catabolism</keyword>
<keyword evidence="16" id="KW-0333">Golgi apparatus</keyword>
<comment type="function">
    <text evidence="19">Catalyzes the conversion of 4-hydroxyphenylpyruvic acid to homogentisic acid, one of the steps in tyrosine catabolism.</text>
</comment>
<gene>
    <name evidence="24" type="ORF">NECAME_00579</name>
</gene>
<evidence type="ECO:0000313" key="25">
    <source>
        <dbReference type="Proteomes" id="UP000053676"/>
    </source>
</evidence>
<evidence type="ECO:0000256" key="21">
    <source>
        <dbReference type="PIRNR" id="PIRNR009283"/>
    </source>
</evidence>
<name>W2SZT6_NECAM</name>
<keyword evidence="15 22" id="KW-0408">Iron</keyword>
<dbReference type="Gene3D" id="3.10.180.10">
    <property type="entry name" value="2,3-Dihydroxybiphenyl 1,2-Dioxygenase, domain 1"/>
    <property type="match status" value="2"/>
</dbReference>
<reference evidence="25" key="1">
    <citation type="journal article" date="2014" name="Nat. Genet.">
        <title>Genome of the human hookworm Necator americanus.</title>
        <authorList>
            <person name="Tang Y.T."/>
            <person name="Gao X."/>
            <person name="Rosa B.A."/>
            <person name="Abubucker S."/>
            <person name="Hallsworth-Pepin K."/>
            <person name="Martin J."/>
            <person name="Tyagi R."/>
            <person name="Heizer E."/>
            <person name="Zhang X."/>
            <person name="Bhonagiri-Palsikar V."/>
            <person name="Minx P."/>
            <person name="Warren W.C."/>
            <person name="Wang Q."/>
            <person name="Zhan B."/>
            <person name="Hotez P.J."/>
            <person name="Sternberg P.W."/>
            <person name="Dougall A."/>
            <person name="Gaze S.T."/>
            <person name="Mulvenna J."/>
            <person name="Sotillo J."/>
            <person name="Ranganathan S."/>
            <person name="Rabelo E.M."/>
            <person name="Wilson R.K."/>
            <person name="Felgner P.L."/>
            <person name="Bethony J."/>
            <person name="Hawdon J.M."/>
            <person name="Gasser R.B."/>
            <person name="Loukas A."/>
            <person name="Mitreva M."/>
        </authorList>
    </citation>
    <scope>NUCLEOTIDE SEQUENCE [LARGE SCALE GENOMIC DNA]</scope>
</reference>
<sequence length="396" mass="44878">MKSTRCGSDLENTHHVVTHGDAVKDVAFRVDSIDAIEERLVKNAVEILVPKTVVQDEHGVVAILKLQSKSSDVTHTLIEDKEYSGTFLPGFLPVNDYPLCSSLEKIPVQLLDHVVQNYPINTIENVADWYNESMALQRFWSIDDKITTSEFSAMKAWLITNYDQKVQMTLAESVPGRKGRSQIDEFVSYNGGPGIQHIALLVDDIVATVTEMRKRSVEFLHVPSSYYDMLEERLKDSKVELKEDIAKLRELCILMDFDDNGYLLQLFTKPVQDRPTLFIEIIQRCNFNVGFIARFGFVVMVDGLRYGLRTCCRIAECLSRNKERSLGTISTSVSTLIAKRGMMLNPPMTFYTPSHRPNTGNFMNHQFQGFGAGNFKALFDAVEREQKLRGTLCAEN</sequence>
<evidence type="ECO:0000256" key="12">
    <source>
        <dbReference type="ARBA" id="ARBA00022878"/>
    </source>
</evidence>
<evidence type="ECO:0000256" key="20">
    <source>
        <dbReference type="ARBA" id="ARBA00048047"/>
    </source>
</evidence>
<evidence type="ECO:0000256" key="18">
    <source>
        <dbReference type="ARBA" id="ARBA00023232"/>
    </source>
</evidence>
<evidence type="ECO:0000256" key="6">
    <source>
        <dbReference type="ARBA" id="ARBA00011738"/>
    </source>
</evidence>
<evidence type="ECO:0000256" key="15">
    <source>
        <dbReference type="ARBA" id="ARBA00023004"/>
    </source>
</evidence>
<keyword evidence="17" id="KW-0472">Membrane</keyword>
<dbReference type="NCBIfam" id="TIGR01263">
    <property type="entry name" value="4HPPD"/>
    <property type="match status" value="1"/>
</dbReference>
<dbReference type="CDD" id="cd07250">
    <property type="entry name" value="HPPD_C_like"/>
    <property type="match status" value="1"/>
</dbReference>
<organism evidence="24 25">
    <name type="scientific">Necator americanus</name>
    <name type="common">Human hookworm</name>
    <dbReference type="NCBI Taxonomy" id="51031"/>
    <lineage>
        <taxon>Eukaryota</taxon>
        <taxon>Metazoa</taxon>
        <taxon>Ecdysozoa</taxon>
        <taxon>Nematoda</taxon>
        <taxon>Chromadorea</taxon>
        <taxon>Rhabditida</taxon>
        <taxon>Rhabditina</taxon>
        <taxon>Rhabditomorpha</taxon>
        <taxon>Strongyloidea</taxon>
        <taxon>Ancylostomatidae</taxon>
        <taxon>Bunostominae</taxon>
        <taxon>Necator</taxon>
    </lineage>
</organism>
<dbReference type="GO" id="GO:0006572">
    <property type="term" value="P:L-tyrosine catabolic process"/>
    <property type="evidence" value="ECO:0007669"/>
    <property type="project" value="UniProtKB-KW"/>
</dbReference>
<evidence type="ECO:0000256" key="17">
    <source>
        <dbReference type="ARBA" id="ARBA00023136"/>
    </source>
</evidence>
<keyword evidence="14" id="KW-0560">Oxidoreductase</keyword>
<dbReference type="EMBL" id="KI660311">
    <property type="protein sequence ID" value="ETN75168.1"/>
    <property type="molecule type" value="Genomic_DNA"/>
</dbReference>
<dbReference type="KEGG" id="nai:NECAME_00579"/>
<dbReference type="InterPro" id="IPR005956">
    <property type="entry name" value="4OHPhenylPyrv_dOase"/>
</dbReference>
<dbReference type="GO" id="GO:0005789">
    <property type="term" value="C:endoplasmic reticulum membrane"/>
    <property type="evidence" value="ECO:0007669"/>
    <property type="project" value="UniProtKB-SubCell"/>
</dbReference>
<dbReference type="OMA" id="DHVVQNY"/>
<dbReference type="PIRSF" id="PIRSF009283">
    <property type="entry name" value="HPP_dOase"/>
    <property type="match status" value="1"/>
</dbReference>
<evidence type="ECO:0000256" key="9">
    <source>
        <dbReference type="ARBA" id="ARBA00022723"/>
    </source>
</evidence>
<dbReference type="GO" id="GO:0003868">
    <property type="term" value="F:4-hydroxyphenylpyruvate dioxygenase activity"/>
    <property type="evidence" value="ECO:0007669"/>
    <property type="project" value="UniProtKB-EC"/>
</dbReference>
<dbReference type="InterPro" id="IPR029068">
    <property type="entry name" value="Glyas_Bleomycin-R_OHBP_Dase"/>
</dbReference>
<feature type="domain" description="VOC" evidence="23">
    <location>
        <begin position="1"/>
        <end position="80"/>
    </location>
</feature>
<proteinExistence type="inferred from homology"/>
<dbReference type="GO" id="GO:0046872">
    <property type="term" value="F:metal ion binding"/>
    <property type="evidence" value="ECO:0007669"/>
    <property type="project" value="UniProtKB-KW"/>
</dbReference>
<keyword evidence="11" id="KW-0256">Endoplasmic reticulum</keyword>
<keyword evidence="8" id="KW-0963">Cytoplasm</keyword>
<dbReference type="SUPFAM" id="SSF54593">
    <property type="entry name" value="Glyoxalase/Bleomycin resistance protein/Dihydroxybiphenyl dioxygenase"/>
    <property type="match status" value="1"/>
</dbReference>
<dbReference type="PROSITE" id="PS51819">
    <property type="entry name" value="VOC"/>
    <property type="match status" value="2"/>
</dbReference>
<keyword evidence="24" id="KW-0670">Pyruvate</keyword>
<evidence type="ECO:0000256" key="19">
    <source>
        <dbReference type="ARBA" id="ARBA00033727"/>
    </source>
</evidence>
<evidence type="ECO:0000256" key="8">
    <source>
        <dbReference type="ARBA" id="ARBA00022490"/>
    </source>
</evidence>
<comment type="cofactor">
    <cofactor evidence="22">
        <name>Fe cation</name>
        <dbReference type="ChEBI" id="CHEBI:24875"/>
    </cofactor>
    <text evidence="22">Binds 1 Fe cation per subunit.</text>
</comment>
<evidence type="ECO:0000256" key="13">
    <source>
        <dbReference type="ARBA" id="ARBA00022964"/>
    </source>
</evidence>
<feature type="binding site" evidence="22">
    <location>
        <position position="113"/>
    </location>
    <ligand>
        <name>Fe cation</name>
        <dbReference type="ChEBI" id="CHEBI:24875"/>
    </ligand>
</feature>
<evidence type="ECO:0000259" key="23">
    <source>
        <dbReference type="PROSITE" id="PS51819"/>
    </source>
</evidence>
<keyword evidence="13 24" id="KW-0223">Dioxygenase</keyword>
<dbReference type="InterPro" id="IPR004360">
    <property type="entry name" value="Glyas_Fos-R_dOase_dom"/>
</dbReference>
<comment type="subcellular location">
    <subcellularLocation>
        <location evidence="3">Cytoplasm</location>
    </subcellularLocation>
    <subcellularLocation>
        <location evidence="2">Endoplasmic reticulum membrane</location>
        <topology evidence="2">Peripheral membrane protein</topology>
    </subcellularLocation>
    <subcellularLocation>
        <location evidence="1">Golgi apparatus membrane</location>
        <topology evidence="1">Peripheral membrane protein</topology>
    </subcellularLocation>
</comment>
<evidence type="ECO:0000256" key="2">
    <source>
        <dbReference type="ARBA" id="ARBA00004406"/>
    </source>
</evidence>
<dbReference type="InterPro" id="IPR037523">
    <property type="entry name" value="VOC_core"/>
</dbReference>
<dbReference type="AlphaFoldDB" id="W2SZT6"/>
<feature type="domain" description="VOC" evidence="23">
    <location>
        <begin position="110"/>
        <end position="269"/>
    </location>
</feature>
<evidence type="ECO:0000256" key="4">
    <source>
        <dbReference type="ARBA" id="ARBA00005162"/>
    </source>
</evidence>
<dbReference type="Pfam" id="PF00903">
    <property type="entry name" value="Glyoxalase"/>
    <property type="match status" value="1"/>
</dbReference>
<keyword evidence="9 22" id="KW-0479">Metal-binding</keyword>
<evidence type="ECO:0000256" key="5">
    <source>
        <dbReference type="ARBA" id="ARBA00005877"/>
    </source>
</evidence>
<comment type="similarity">
    <text evidence="5 21">Belongs to the 4HPPD family.</text>
</comment>
<dbReference type="InterPro" id="IPR041736">
    <property type="entry name" value="4OHPhenylPyrv_dOase_N"/>
</dbReference>
<protein>
    <recommendedName>
        <fullName evidence="7 21">4-hydroxyphenylpyruvate dioxygenase</fullName>
    </recommendedName>
</protein>
<dbReference type="GO" id="GO:0000139">
    <property type="term" value="C:Golgi membrane"/>
    <property type="evidence" value="ECO:0007669"/>
    <property type="project" value="UniProtKB-SubCell"/>
</dbReference>
<evidence type="ECO:0000256" key="3">
    <source>
        <dbReference type="ARBA" id="ARBA00004496"/>
    </source>
</evidence>
<dbReference type="PANTHER" id="PTHR11959:SF3">
    <property type="entry name" value="PROTEIN C31H2.4-RELATED"/>
    <property type="match status" value="1"/>
</dbReference>
<dbReference type="STRING" id="51031.W2SZT6"/>
<accession>W2SZT6</accession>
<dbReference type="OrthoDB" id="414569at2759"/>
<feature type="binding site" evidence="22">
    <location>
        <position position="197"/>
    </location>
    <ligand>
        <name>Fe cation</name>
        <dbReference type="ChEBI" id="CHEBI:24875"/>
    </ligand>
</feature>
<evidence type="ECO:0000313" key="24">
    <source>
        <dbReference type="EMBL" id="ETN75168.1"/>
    </source>
</evidence>
<evidence type="ECO:0000256" key="22">
    <source>
        <dbReference type="PIRSR" id="PIRSR009283-1"/>
    </source>
</evidence>
<comment type="subunit">
    <text evidence="6">Homodimer.</text>
</comment>
<keyword evidence="10" id="KW-0677">Repeat</keyword>
<keyword evidence="25" id="KW-1185">Reference proteome</keyword>
<evidence type="ECO:0000256" key="7">
    <source>
        <dbReference type="ARBA" id="ARBA00018452"/>
    </source>
</evidence>
<comment type="pathway">
    <text evidence="4">Amino-acid degradation; L-phenylalanine degradation; acetoacetate and fumarate from L-phenylalanine: step 3/6.</text>
</comment>
<dbReference type="GO" id="GO:0042803">
    <property type="term" value="F:protein homodimerization activity"/>
    <property type="evidence" value="ECO:0007669"/>
    <property type="project" value="UniProtKB-ARBA"/>
</dbReference>
<dbReference type="GO" id="GO:0006559">
    <property type="term" value="P:L-phenylalanine catabolic process"/>
    <property type="evidence" value="ECO:0007669"/>
    <property type="project" value="UniProtKB-KW"/>
</dbReference>
<evidence type="ECO:0000256" key="10">
    <source>
        <dbReference type="ARBA" id="ARBA00022737"/>
    </source>
</evidence>
<dbReference type="CDD" id="cd08342">
    <property type="entry name" value="HPPD_N_like"/>
    <property type="match status" value="1"/>
</dbReference>
<keyword evidence="12" id="KW-0828">Tyrosine catabolism</keyword>